<accession>A0A223V729</accession>
<dbReference type="EMBL" id="CP022957">
    <property type="protein sequence ID" value="ASV31096.1"/>
    <property type="molecule type" value="Genomic_DNA"/>
</dbReference>
<dbReference type="AlphaFoldDB" id="A0A223V729"/>
<organism evidence="1 2">
    <name type="scientific">Maribacter cobaltidurans</name>
    <dbReference type="NCBI Taxonomy" id="1178778"/>
    <lineage>
        <taxon>Bacteria</taxon>
        <taxon>Pseudomonadati</taxon>
        <taxon>Bacteroidota</taxon>
        <taxon>Flavobacteriia</taxon>
        <taxon>Flavobacteriales</taxon>
        <taxon>Flavobacteriaceae</taxon>
        <taxon>Maribacter</taxon>
    </lineage>
</organism>
<dbReference type="KEGG" id="marb:CJ263_13225"/>
<dbReference type="RefSeq" id="WP_094997708.1">
    <property type="nucleotide sequence ID" value="NZ_BMJL01000012.1"/>
</dbReference>
<protein>
    <submittedName>
        <fullName evidence="1">Uncharacterized protein</fullName>
    </submittedName>
</protein>
<evidence type="ECO:0000313" key="1">
    <source>
        <dbReference type="EMBL" id="ASV31096.1"/>
    </source>
</evidence>
<sequence>MKRPQKMKRLGGVFLFTWLVMFIFKQYQGDGIKQDGVGTVFLVLGLVFLIAGSFQEGKEQ</sequence>
<reference evidence="1 2" key="1">
    <citation type="submission" date="2017-08" db="EMBL/GenBank/DDBJ databases">
        <title>The complete genome sequence of Maribacter sp. B1, isolated from deep-sea sediment.</title>
        <authorList>
            <person name="Wu Y.-H."/>
            <person name="Cheng H."/>
            <person name="Xu X.-W."/>
        </authorList>
    </citation>
    <scope>NUCLEOTIDE SEQUENCE [LARGE SCALE GENOMIC DNA]</scope>
    <source>
        <strain evidence="1 2">B1</strain>
    </source>
</reference>
<proteinExistence type="predicted"/>
<gene>
    <name evidence="1" type="ORF">CJ263_13225</name>
</gene>
<name>A0A223V729_9FLAO</name>
<keyword evidence="2" id="KW-1185">Reference proteome</keyword>
<dbReference type="Proteomes" id="UP000215244">
    <property type="component" value="Chromosome"/>
</dbReference>
<evidence type="ECO:0000313" key="2">
    <source>
        <dbReference type="Proteomes" id="UP000215244"/>
    </source>
</evidence>